<dbReference type="CDD" id="cd18579">
    <property type="entry name" value="ABC_6TM_ABCC_D1"/>
    <property type="match status" value="1"/>
</dbReference>
<feature type="domain" description="ABC transmembrane type-1" evidence="9">
    <location>
        <begin position="1"/>
        <end position="212"/>
    </location>
</feature>
<dbReference type="InterPro" id="IPR011527">
    <property type="entry name" value="ABC1_TM_dom"/>
</dbReference>
<evidence type="ECO:0000256" key="8">
    <source>
        <dbReference type="SAM" id="Phobius"/>
    </source>
</evidence>
<reference evidence="10 11" key="1">
    <citation type="submission" date="2018-09" db="EMBL/GenBank/DDBJ databases">
        <title>A high-quality reference genome of wild soybean provides a powerful tool to mine soybean genomes.</title>
        <authorList>
            <person name="Xie M."/>
            <person name="Chung C.Y.L."/>
            <person name="Li M.-W."/>
            <person name="Wong F.-L."/>
            <person name="Chan T.-F."/>
            <person name="Lam H.-M."/>
        </authorList>
    </citation>
    <scope>NUCLEOTIDE SEQUENCE [LARGE SCALE GENOMIC DNA]</scope>
    <source>
        <strain evidence="11">cv. W05</strain>
        <tissue evidence="10">Hypocotyl of etiolated seedlings</tissue>
    </source>
</reference>
<evidence type="ECO:0000313" key="10">
    <source>
        <dbReference type="EMBL" id="RZB66039.1"/>
    </source>
</evidence>
<feature type="transmembrane region" description="Helical" evidence="8">
    <location>
        <begin position="397"/>
        <end position="423"/>
    </location>
</feature>
<dbReference type="Gene3D" id="1.20.1560.10">
    <property type="entry name" value="ABC transporter type 1, transmembrane domain"/>
    <property type="match status" value="2"/>
</dbReference>
<proteinExistence type="predicted"/>
<dbReference type="Pfam" id="PF00664">
    <property type="entry name" value="ABC_membrane"/>
    <property type="match status" value="2"/>
</dbReference>
<comment type="subcellular location">
    <subcellularLocation>
        <location evidence="1">Membrane</location>
        <topology evidence="1">Multi-pass membrane protein</topology>
    </subcellularLocation>
</comment>
<evidence type="ECO:0000256" key="5">
    <source>
        <dbReference type="ARBA" id="ARBA00022840"/>
    </source>
</evidence>
<dbReference type="AlphaFoldDB" id="A0A445GXQ7"/>
<keyword evidence="7 8" id="KW-0472">Membrane</keyword>
<dbReference type="GO" id="GO:0016020">
    <property type="term" value="C:membrane"/>
    <property type="evidence" value="ECO:0007669"/>
    <property type="project" value="UniProtKB-SubCell"/>
</dbReference>
<evidence type="ECO:0000259" key="9">
    <source>
        <dbReference type="PROSITE" id="PS50929"/>
    </source>
</evidence>
<protein>
    <submittedName>
        <fullName evidence="10">ABC transporter C family member 8</fullName>
    </submittedName>
</protein>
<feature type="transmembrane region" description="Helical" evidence="8">
    <location>
        <begin position="323"/>
        <end position="342"/>
    </location>
</feature>
<name>A0A445GXQ7_GLYSO</name>
<dbReference type="GO" id="GO:0005524">
    <property type="term" value="F:ATP binding"/>
    <property type="evidence" value="ECO:0007669"/>
    <property type="project" value="UniProtKB-KW"/>
</dbReference>
<dbReference type="SUPFAM" id="SSF90123">
    <property type="entry name" value="ABC transporter transmembrane region"/>
    <property type="match status" value="2"/>
</dbReference>
<evidence type="ECO:0000256" key="4">
    <source>
        <dbReference type="ARBA" id="ARBA00022741"/>
    </source>
</evidence>
<sequence>MIVSPLILYAFVNYLNSRDAKQTNLKEGLSIVGFLILSRVVDSVSQRHWFFDSRRSGLKIRLALMVAVYKKQLKLSSSARRRHSTCEIVNYIVVDTYCMGEFPWCFHISWTSAVQLVLSVGVLFGVVGVGALPGLVPLFICGLINVPFAKILQHYMAQFMISQDERLRSTSEILNSMKIIKLQSWEDKFKNLVENLRAKEFIWLSKTQIIKAYGTICIYIRTGLCNDGSKRENSHSSHSSSGVSLTSGYNLGKVMEGGKVTQAGNYVNLLTSGTAFEQLVSAHKEAITELEQNNETKLIQKSLKAASTFWLVQAIEIPKLSSVTLIGVYSLISFGGTTFAFLRTSIGAHLRLKASTAFFLSFTTSIFNAPMLFFDSTPLGRILTRASSDLTILDFDIPFSITFVAFVPIEILMIIGIMVYVTWQVLIVAVPGMVASKYVQGYYQASARELIRINGTTKAPVMNFAAETSLGLVTLPEEPPAIVEDNWPPFSWPSKGRIDLQALE</sequence>
<comment type="caution">
    <text evidence="10">The sequence shown here is derived from an EMBL/GenBank/DDBJ whole genome shotgun (WGS) entry which is preliminary data.</text>
</comment>
<dbReference type="InterPro" id="IPR036640">
    <property type="entry name" value="ABC1_TM_sf"/>
</dbReference>
<accession>A0A445GXQ7</accession>
<dbReference type="Proteomes" id="UP000289340">
    <property type="component" value="Chromosome 15"/>
</dbReference>
<feature type="transmembrane region" description="Helical" evidence="8">
    <location>
        <begin position="354"/>
        <end position="374"/>
    </location>
</feature>
<gene>
    <name evidence="10" type="ORF">D0Y65_041909</name>
</gene>
<keyword evidence="11" id="KW-1185">Reference proteome</keyword>
<evidence type="ECO:0000256" key="2">
    <source>
        <dbReference type="ARBA" id="ARBA00022448"/>
    </source>
</evidence>
<keyword evidence="5" id="KW-0067">ATP-binding</keyword>
<feature type="transmembrane region" description="Helical" evidence="8">
    <location>
        <begin position="116"/>
        <end position="140"/>
    </location>
</feature>
<keyword evidence="4" id="KW-0547">Nucleotide-binding</keyword>
<evidence type="ECO:0000256" key="7">
    <source>
        <dbReference type="ARBA" id="ARBA00023136"/>
    </source>
</evidence>
<evidence type="ECO:0000256" key="6">
    <source>
        <dbReference type="ARBA" id="ARBA00022989"/>
    </source>
</evidence>
<dbReference type="FunFam" id="1.20.1560.10:FF:000003">
    <property type="entry name" value="ABC transporter C family member 10"/>
    <property type="match status" value="1"/>
</dbReference>
<dbReference type="PANTHER" id="PTHR24223:SF108">
    <property type="entry name" value="ABC TRANSPORTER C FAMILY MEMBER 8"/>
    <property type="match status" value="1"/>
</dbReference>
<feature type="non-terminal residue" evidence="10">
    <location>
        <position position="504"/>
    </location>
</feature>
<dbReference type="EMBL" id="QZWG01000015">
    <property type="protein sequence ID" value="RZB66039.1"/>
    <property type="molecule type" value="Genomic_DNA"/>
</dbReference>
<evidence type="ECO:0000256" key="1">
    <source>
        <dbReference type="ARBA" id="ARBA00004141"/>
    </source>
</evidence>
<evidence type="ECO:0000256" key="3">
    <source>
        <dbReference type="ARBA" id="ARBA00022692"/>
    </source>
</evidence>
<dbReference type="PANTHER" id="PTHR24223">
    <property type="entry name" value="ATP-BINDING CASSETTE SUB-FAMILY C"/>
    <property type="match status" value="1"/>
</dbReference>
<dbReference type="PROSITE" id="PS50929">
    <property type="entry name" value="ABC_TM1F"/>
    <property type="match status" value="2"/>
</dbReference>
<feature type="domain" description="ABC transmembrane type-1" evidence="9">
    <location>
        <begin position="298"/>
        <end position="468"/>
    </location>
</feature>
<dbReference type="InterPro" id="IPR044746">
    <property type="entry name" value="ABCC_6TM_D1"/>
</dbReference>
<evidence type="ECO:0000313" key="11">
    <source>
        <dbReference type="Proteomes" id="UP000289340"/>
    </source>
</evidence>
<keyword evidence="3 8" id="KW-0812">Transmembrane</keyword>
<keyword evidence="2" id="KW-0813">Transport</keyword>
<dbReference type="GO" id="GO:0140359">
    <property type="term" value="F:ABC-type transporter activity"/>
    <property type="evidence" value="ECO:0007669"/>
    <property type="project" value="InterPro"/>
</dbReference>
<organism evidence="10 11">
    <name type="scientific">Glycine soja</name>
    <name type="common">Wild soybean</name>
    <dbReference type="NCBI Taxonomy" id="3848"/>
    <lineage>
        <taxon>Eukaryota</taxon>
        <taxon>Viridiplantae</taxon>
        <taxon>Streptophyta</taxon>
        <taxon>Embryophyta</taxon>
        <taxon>Tracheophyta</taxon>
        <taxon>Spermatophyta</taxon>
        <taxon>Magnoliopsida</taxon>
        <taxon>eudicotyledons</taxon>
        <taxon>Gunneridae</taxon>
        <taxon>Pentapetalae</taxon>
        <taxon>rosids</taxon>
        <taxon>fabids</taxon>
        <taxon>Fabales</taxon>
        <taxon>Fabaceae</taxon>
        <taxon>Papilionoideae</taxon>
        <taxon>50 kb inversion clade</taxon>
        <taxon>NPAAA clade</taxon>
        <taxon>indigoferoid/millettioid clade</taxon>
        <taxon>Phaseoleae</taxon>
        <taxon>Glycine</taxon>
        <taxon>Glycine subgen. Soja</taxon>
    </lineage>
</organism>
<keyword evidence="6 8" id="KW-1133">Transmembrane helix</keyword>
<dbReference type="InterPro" id="IPR050173">
    <property type="entry name" value="ABC_transporter_C-like"/>
</dbReference>